<sequence>MKNEQLTTDEYDALELVRRGVNRDSPGACVGRNAKRLSGLKMLEYTRDGRIALTEKGQTVLFLRRCVQALTALAADPAATIDNDVARFLSAKSHIAPVEGGGHALTERGRESLADINQQQEQQRR</sequence>
<organism evidence="2 3">
    <name type="scientific">Telluria aromaticivorans</name>
    <dbReference type="NCBI Taxonomy" id="2725995"/>
    <lineage>
        <taxon>Bacteria</taxon>
        <taxon>Pseudomonadati</taxon>
        <taxon>Pseudomonadota</taxon>
        <taxon>Betaproteobacteria</taxon>
        <taxon>Burkholderiales</taxon>
        <taxon>Oxalobacteraceae</taxon>
        <taxon>Telluria group</taxon>
        <taxon>Telluria</taxon>
    </lineage>
</organism>
<feature type="region of interest" description="Disordered" evidence="1">
    <location>
        <begin position="99"/>
        <end position="125"/>
    </location>
</feature>
<gene>
    <name evidence="2" type="ORF">HGB41_10655</name>
</gene>
<name>A0A7Y2JZ66_9BURK</name>
<evidence type="ECO:0000256" key="1">
    <source>
        <dbReference type="SAM" id="MobiDB-lite"/>
    </source>
</evidence>
<dbReference type="Proteomes" id="UP000533905">
    <property type="component" value="Unassembled WGS sequence"/>
</dbReference>
<keyword evidence="3" id="KW-1185">Reference proteome</keyword>
<protein>
    <submittedName>
        <fullName evidence="2">Uncharacterized protein</fullName>
    </submittedName>
</protein>
<evidence type="ECO:0000313" key="3">
    <source>
        <dbReference type="Proteomes" id="UP000533905"/>
    </source>
</evidence>
<dbReference type="AlphaFoldDB" id="A0A7Y2JZ66"/>
<evidence type="ECO:0000313" key="2">
    <source>
        <dbReference type="EMBL" id="NNG23453.1"/>
    </source>
</evidence>
<dbReference type="RefSeq" id="WP_171084028.1">
    <property type="nucleotide sequence ID" value="NZ_JABAIV010000003.1"/>
</dbReference>
<reference evidence="2 3" key="1">
    <citation type="submission" date="2020-04" db="EMBL/GenBank/DDBJ databases">
        <title>Massilia sp. nov., a cold adapted bacteria isolated from Arctic soil.</title>
        <authorList>
            <person name="Son J."/>
            <person name="Ka J.-O."/>
        </authorList>
    </citation>
    <scope>NUCLEOTIDE SEQUENCE [LARGE SCALE GENOMIC DNA]</scope>
    <source>
        <strain evidence="2 3">ML15P13</strain>
    </source>
</reference>
<proteinExistence type="predicted"/>
<accession>A0A7Y2JZ66</accession>
<feature type="compositionally biased region" description="Polar residues" evidence="1">
    <location>
        <begin position="115"/>
        <end position="125"/>
    </location>
</feature>
<dbReference type="EMBL" id="JABAIV010000003">
    <property type="protein sequence ID" value="NNG23453.1"/>
    <property type="molecule type" value="Genomic_DNA"/>
</dbReference>
<comment type="caution">
    <text evidence="2">The sequence shown here is derived from an EMBL/GenBank/DDBJ whole genome shotgun (WGS) entry which is preliminary data.</text>
</comment>